<evidence type="ECO:0000313" key="3">
    <source>
        <dbReference type="Proteomes" id="UP000007881"/>
    </source>
</evidence>
<dbReference type="HOGENOM" id="CLU_2143506_0_0_0"/>
<name>I0IHI6_PHYMF</name>
<sequence>MSPLSLSEPRSAARRDRTRPARPLPGLARQQSDRRGPVVLPHHRERSERGGATRQVEHREIGGLGSPQHRRRNVRSSRLLTEVAVSHTAPGFMPPPRAGRARQRRRLRPPVD</sequence>
<dbReference type="KEGG" id="phm:PSMK_25650"/>
<dbReference type="STRING" id="1142394.PSMK_25650"/>
<keyword evidence="3" id="KW-1185">Reference proteome</keyword>
<organism evidence="2 3">
    <name type="scientific">Phycisphaera mikurensis (strain NBRC 102666 / KCTC 22515 / FYK2301M01)</name>
    <dbReference type="NCBI Taxonomy" id="1142394"/>
    <lineage>
        <taxon>Bacteria</taxon>
        <taxon>Pseudomonadati</taxon>
        <taxon>Planctomycetota</taxon>
        <taxon>Phycisphaerae</taxon>
        <taxon>Phycisphaerales</taxon>
        <taxon>Phycisphaeraceae</taxon>
        <taxon>Phycisphaera</taxon>
    </lineage>
</organism>
<evidence type="ECO:0000256" key="1">
    <source>
        <dbReference type="SAM" id="MobiDB-lite"/>
    </source>
</evidence>
<dbReference type="EMBL" id="AP012338">
    <property type="protein sequence ID" value="BAM04724.1"/>
    <property type="molecule type" value="Genomic_DNA"/>
</dbReference>
<dbReference type="Proteomes" id="UP000007881">
    <property type="component" value="Chromosome"/>
</dbReference>
<accession>I0IHI6</accession>
<gene>
    <name evidence="2" type="ordered locus">PSMK_25650</name>
</gene>
<protein>
    <submittedName>
        <fullName evidence="2">Uncharacterized protein</fullName>
    </submittedName>
</protein>
<reference evidence="2 3" key="1">
    <citation type="submission" date="2012-02" db="EMBL/GenBank/DDBJ databases">
        <title>Complete genome sequence of Phycisphaera mikurensis NBRC 102666.</title>
        <authorList>
            <person name="Ankai A."/>
            <person name="Hosoyama A."/>
            <person name="Terui Y."/>
            <person name="Sekine M."/>
            <person name="Fukai R."/>
            <person name="Kato Y."/>
            <person name="Nakamura S."/>
            <person name="Yamada-Narita S."/>
            <person name="Kawakoshi A."/>
            <person name="Fukunaga Y."/>
            <person name="Yamazaki S."/>
            <person name="Fujita N."/>
        </authorList>
    </citation>
    <scope>NUCLEOTIDE SEQUENCE [LARGE SCALE GENOMIC DNA]</scope>
    <source>
        <strain evidence="3">NBRC 102666 / KCTC 22515 / FYK2301M01</strain>
    </source>
</reference>
<dbReference type="AlphaFoldDB" id="I0IHI6"/>
<proteinExistence type="predicted"/>
<evidence type="ECO:0000313" key="2">
    <source>
        <dbReference type="EMBL" id="BAM04724.1"/>
    </source>
</evidence>
<feature type="region of interest" description="Disordered" evidence="1">
    <location>
        <begin position="1"/>
        <end position="112"/>
    </location>
</feature>
<feature type="compositionally biased region" description="Basic and acidic residues" evidence="1">
    <location>
        <begin position="45"/>
        <end position="61"/>
    </location>
</feature>
<feature type="compositionally biased region" description="Basic residues" evidence="1">
    <location>
        <begin position="99"/>
        <end position="112"/>
    </location>
</feature>